<evidence type="ECO:0000259" key="1">
    <source>
        <dbReference type="Pfam" id="PF14594"/>
    </source>
</evidence>
<dbReference type="GeneID" id="70080817"/>
<name>A0A3G3M9N6_9CAUD</name>
<dbReference type="Pfam" id="PF14594">
    <property type="entry name" value="Sipho_Gp37"/>
    <property type="match status" value="1"/>
</dbReference>
<evidence type="ECO:0000313" key="2">
    <source>
        <dbReference type="EMBL" id="AYR03176.1"/>
    </source>
</evidence>
<gene>
    <name evidence="2" type="primary">28</name>
    <name evidence="2" type="ORF">SEA_OCTOBIEN14_28</name>
</gene>
<dbReference type="RefSeq" id="YP_010246273.1">
    <property type="nucleotide sequence ID" value="NC_060134.1"/>
</dbReference>
<keyword evidence="3" id="KW-1185">Reference proteome</keyword>
<evidence type="ECO:0000313" key="3">
    <source>
        <dbReference type="Proteomes" id="UP000280547"/>
    </source>
</evidence>
<dbReference type="Proteomes" id="UP000280547">
    <property type="component" value="Segment"/>
</dbReference>
<organism evidence="2 3">
    <name type="scientific">Gordonia phage Octobien14</name>
    <dbReference type="NCBI Taxonomy" id="2483673"/>
    <lineage>
        <taxon>Viruses</taxon>
        <taxon>Duplodnaviria</taxon>
        <taxon>Heunggongvirae</taxon>
        <taxon>Uroviricota</taxon>
        <taxon>Caudoviricetes</taxon>
        <taxon>Deeyouvirinae</taxon>
        <taxon>Octobienvirus</taxon>
        <taxon>Octobienvirus octobien14</taxon>
    </lineage>
</organism>
<feature type="domain" description="Gp28/Gp37-like" evidence="1">
    <location>
        <begin position="49"/>
        <end position="534"/>
    </location>
</feature>
<dbReference type="InterPro" id="IPR029432">
    <property type="entry name" value="Gp28/Gp37-like_dom"/>
</dbReference>
<accession>A0A3G3M9N6</accession>
<dbReference type="KEGG" id="vg:70080817"/>
<proteinExistence type="predicted"/>
<dbReference type="EMBL" id="MH976515">
    <property type="protein sequence ID" value="AYR03176.1"/>
    <property type="molecule type" value="Genomic_DNA"/>
</dbReference>
<reference evidence="2 3" key="1">
    <citation type="submission" date="2018-09" db="EMBL/GenBank/DDBJ databases">
        <authorList>
            <person name="Amanuel B.M."/>
            <person name="Anspach C.J."/>
            <person name="Chiquito R.J."/>
            <person name="Gales J.M."/>
            <person name="Hall T."/>
            <person name="Hotaki K."/>
            <person name="Lozano B."/>
            <person name="Mugisha B."/>
            <person name="Fogarty M.P."/>
            <person name="Leadon S.A."/>
            <person name="Molloy S.D."/>
            <person name="Garlena R.A."/>
            <person name="Russell D.A."/>
            <person name="Pope W.H."/>
            <person name="Jacobs-Sera D."/>
            <person name="Hatfull G.F."/>
        </authorList>
    </citation>
    <scope>NUCLEOTIDE SEQUENCE [LARGE SCALE GENOMIC DNA]</scope>
</reference>
<sequence length="583" mass="64904">MTTPLEPLVDLREVKAQCDATRQAHKAMAKRAPWVRLWANPPDDQMGRGLILRGVVNDSIAGSFPFTIKDPATGTLRLRLDHYLAKWLISIPDDPEAKKNVVISVDHMGRGKNCKLRWSGILHHWTVKKDGFGVYYLEATFIDDRQFLRYLLGPPNPALPIPVFQFPRVLPVFAPAKWGISFLILINLMRVQSNWLQLPDDPFNWSSWVSGFDPRTWQAHIKADSLLADSSLWALLATRMNTMEEVISDTLDDAKLVMTYRRIFSVDGETPEDAGMGHLSSMRNGALVFEVVDKSGYYNPEGTWYTGEMFKGLARSAVQFLEGFVESILTPVTDDQGIWPDEYYQQGYWGQAPNRPWIVLRDSKWSQIETGSLTWNPAGPVSVIVGGSNPYADQMASLAIKAVGNILGYFALAGFSSAGDIAESIIMPFLQGTILAWQQWKNTSRAKNLGWVHLWETYQQGGDNAWSLAAAAALKAGFEATESKTSHEFTMGVGPIYPGLHFMPGDRIGSTAEQIIKNKVFVDDVQVITLSWDFSSTNTDGPMWSFSVTVGTNEAGMSVSERQARLVSKALATIRDIGVRMVT</sequence>
<protein>
    <submittedName>
        <fullName evidence="2">Minor tail protein</fullName>
    </submittedName>
</protein>